<dbReference type="SUPFAM" id="SSF55729">
    <property type="entry name" value="Acyl-CoA N-acyltransferases (Nat)"/>
    <property type="match status" value="1"/>
</dbReference>
<dbReference type="PANTHER" id="PTHR43441:SF2">
    <property type="entry name" value="FAMILY ACETYLTRANSFERASE, PUTATIVE (AFU_ORTHOLOGUE AFUA_7G00850)-RELATED"/>
    <property type="match status" value="1"/>
</dbReference>
<reference evidence="2 3" key="1">
    <citation type="submission" date="2021-08" db="EMBL/GenBank/DDBJ databases">
        <title>complete genome sequencing of Deefgea sp. D25.</title>
        <authorList>
            <person name="Bae J.-W."/>
            <person name="Gim D.-H."/>
        </authorList>
    </citation>
    <scope>NUCLEOTIDE SEQUENCE [LARGE SCALE GENOMIC DNA]</scope>
    <source>
        <strain evidence="2 3">D25</strain>
    </source>
</reference>
<accession>A0ABX8Z3J6</accession>
<evidence type="ECO:0000313" key="3">
    <source>
        <dbReference type="Proteomes" id="UP000825679"/>
    </source>
</evidence>
<dbReference type="EMBL" id="CP081150">
    <property type="protein sequence ID" value="QZA76945.1"/>
    <property type="molecule type" value="Genomic_DNA"/>
</dbReference>
<evidence type="ECO:0000259" key="1">
    <source>
        <dbReference type="PROSITE" id="PS51186"/>
    </source>
</evidence>
<dbReference type="InterPro" id="IPR051908">
    <property type="entry name" value="Ribosomal_N-acetyltransferase"/>
</dbReference>
<dbReference type="PROSITE" id="PS51186">
    <property type="entry name" value="GNAT"/>
    <property type="match status" value="1"/>
</dbReference>
<name>A0ABX8Z3J6_9NEIS</name>
<feature type="domain" description="N-acetyltransferase" evidence="1">
    <location>
        <begin position="1"/>
        <end position="171"/>
    </location>
</feature>
<dbReference type="RefSeq" id="WP_221005343.1">
    <property type="nucleotide sequence ID" value="NZ_CP081150.1"/>
</dbReference>
<dbReference type="Gene3D" id="3.40.630.30">
    <property type="match status" value="1"/>
</dbReference>
<protein>
    <submittedName>
        <fullName evidence="2">GNAT family N-acetyltransferase</fullName>
    </submittedName>
</protein>
<evidence type="ECO:0000313" key="2">
    <source>
        <dbReference type="EMBL" id="QZA76945.1"/>
    </source>
</evidence>
<keyword evidence="3" id="KW-1185">Reference proteome</keyword>
<dbReference type="Proteomes" id="UP000825679">
    <property type="component" value="Chromosome"/>
</dbReference>
<organism evidence="2 3">
    <name type="scientific">Deefgea tanakiae</name>
    <dbReference type="NCBI Taxonomy" id="2865840"/>
    <lineage>
        <taxon>Bacteria</taxon>
        <taxon>Pseudomonadati</taxon>
        <taxon>Pseudomonadota</taxon>
        <taxon>Betaproteobacteria</taxon>
        <taxon>Neisseriales</taxon>
        <taxon>Chitinibacteraceae</taxon>
        <taxon>Deefgea</taxon>
    </lineage>
</organism>
<dbReference type="InterPro" id="IPR016181">
    <property type="entry name" value="Acyl_CoA_acyltransferase"/>
</dbReference>
<sequence>MILRPATRDDVDFLMSLRIDAESLRFMPLNLLSVAELSSRIAESAVELTLNDSAELIYVLELEGNTIGMVGARQRSTQMRYAELTYALLPQWRQRGLATQAMKMWIAQLFAVGYRRLGLMISAENVASLALAKTLGFQQEGLLREHFLIGGVPQDQVVLGLLATEWQQTLQGSQNVPD</sequence>
<dbReference type="Pfam" id="PF13302">
    <property type="entry name" value="Acetyltransf_3"/>
    <property type="match status" value="1"/>
</dbReference>
<gene>
    <name evidence="2" type="ORF">K4H28_11580</name>
</gene>
<dbReference type="PANTHER" id="PTHR43441">
    <property type="entry name" value="RIBOSOMAL-PROTEIN-SERINE ACETYLTRANSFERASE"/>
    <property type="match status" value="1"/>
</dbReference>
<dbReference type="InterPro" id="IPR000182">
    <property type="entry name" value="GNAT_dom"/>
</dbReference>
<proteinExistence type="predicted"/>